<organism evidence="2 3">
    <name type="scientific">Candidatus Kaiserbacteria bacterium CG10_big_fil_rev_8_21_14_0_10_59_10</name>
    <dbReference type="NCBI Taxonomy" id="1974612"/>
    <lineage>
        <taxon>Bacteria</taxon>
        <taxon>Candidatus Kaiseribacteriota</taxon>
    </lineage>
</organism>
<evidence type="ECO:0000313" key="2">
    <source>
        <dbReference type="EMBL" id="PIR82721.1"/>
    </source>
</evidence>
<proteinExistence type="predicted"/>
<gene>
    <name evidence="2" type="ORF">COU20_00895</name>
</gene>
<dbReference type="Proteomes" id="UP000231379">
    <property type="component" value="Unassembled WGS sequence"/>
</dbReference>
<feature type="region of interest" description="Disordered" evidence="1">
    <location>
        <begin position="81"/>
        <end position="101"/>
    </location>
</feature>
<evidence type="ECO:0000313" key="3">
    <source>
        <dbReference type="Proteomes" id="UP000231379"/>
    </source>
</evidence>
<reference evidence="3" key="1">
    <citation type="submission" date="2017-09" db="EMBL/GenBank/DDBJ databases">
        <title>Depth-based differentiation of microbial function through sediment-hosted aquifers and enrichment of novel symbionts in the deep terrestrial subsurface.</title>
        <authorList>
            <person name="Probst A.J."/>
            <person name="Ladd B."/>
            <person name="Jarett J.K."/>
            <person name="Geller-Mcgrath D.E."/>
            <person name="Sieber C.M.K."/>
            <person name="Emerson J.B."/>
            <person name="Anantharaman K."/>
            <person name="Thomas B.C."/>
            <person name="Malmstrom R."/>
            <person name="Stieglmeier M."/>
            <person name="Klingl A."/>
            <person name="Woyke T."/>
            <person name="Ryan C.M."/>
            <person name="Banfield J.F."/>
        </authorList>
    </citation>
    <scope>NUCLEOTIDE SEQUENCE [LARGE SCALE GENOMIC DNA]</scope>
</reference>
<sequence>MAPQLLHVLLDLRRSFRASGSETHNEAQALIRELISLTRLSTVGGFVSVANAETVVAALDELGVYLTSAQRSVFADDLSLSRDTLNPRPVPPPRAIRSSPQRPIERPISVKDGEVQTDKQVSVTISDSAKGQSDRATRILDILASGNALGIREISLNLPEYSEKMIQRELATLVQSGLVRKSGAKRWSQYSLAKAT</sequence>
<evidence type="ECO:0000256" key="1">
    <source>
        <dbReference type="SAM" id="MobiDB-lite"/>
    </source>
</evidence>
<accession>A0A2H0U8I1</accession>
<name>A0A2H0U8I1_9BACT</name>
<protein>
    <submittedName>
        <fullName evidence="2">Uncharacterized protein</fullName>
    </submittedName>
</protein>
<comment type="caution">
    <text evidence="2">The sequence shown here is derived from an EMBL/GenBank/DDBJ whole genome shotgun (WGS) entry which is preliminary data.</text>
</comment>
<dbReference type="AlphaFoldDB" id="A0A2H0U8I1"/>
<dbReference type="EMBL" id="PFBM01000007">
    <property type="protein sequence ID" value="PIR82721.1"/>
    <property type="molecule type" value="Genomic_DNA"/>
</dbReference>